<evidence type="ECO:0000256" key="2">
    <source>
        <dbReference type="ARBA" id="ARBA00023231"/>
    </source>
</evidence>
<reference evidence="3 4" key="1">
    <citation type="journal article" date="2014" name="ISME J.">
        <title>Ecophysiology of Thioploca ingrica as revealed by the complete genome sequence supplemented with proteomic evidence.</title>
        <authorList>
            <person name="Kojima H."/>
            <person name="Ogura Y."/>
            <person name="Yamamoto N."/>
            <person name="Togashi T."/>
            <person name="Mori H."/>
            <person name="Watanabe T."/>
            <person name="Nemoto F."/>
            <person name="Kurokawa K."/>
            <person name="Hayashi T."/>
            <person name="Fukui M."/>
        </authorList>
    </citation>
    <scope>NUCLEOTIDE SEQUENCE [LARGE SCALE GENOMIC DNA]</scope>
</reference>
<dbReference type="Proteomes" id="UP000031623">
    <property type="component" value="Chromosome"/>
</dbReference>
<name>A0A090AMY5_9GAMM</name>
<protein>
    <submittedName>
        <fullName evidence="3">Nitrogen fixation protein NifZ</fullName>
    </submittedName>
</protein>
<dbReference type="GO" id="GO:0009399">
    <property type="term" value="P:nitrogen fixation"/>
    <property type="evidence" value="ECO:0007669"/>
    <property type="project" value="InterPro"/>
</dbReference>
<evidence type="ECO:0000313" key="4">
    <source>
        <dbReference type="Proteomes" id="UP000031623"/>
    </source>
</evidence>
<accession>A0A090AMY5</accession>
<dbReference type="KEGG" id="tig:THII_3085"/>
<organism evidence="3 4">
    <name type="scientific">Thioploca ingrica</name>
    <dbReference type="NCBI Taxonomy" id="40754"/>
    <lineage>
        <taxon>Bacteria</taxon>
        <taxon>Pseudomonadati</taxon>
        <taxon>Pseudomonadota</taxon>
        <taxon>Gammaproteobacteria</taxon>
        <taxon>Thiotrichales</taxon>
        <taxon>Thiotrichaceae</taxon>
        <taxon>Thioploca</taxon>
    </lineage>
</organism>
<dbReference type="AlphaFoldDB" id="A0A090AMY5"/>
<dbReference type="Pfam" id="PF04319">
    <property type="entry name" value="NifZ"/>
    <property type="match status" value="1"/>
</dbReference>
<dbReference type="EMBL" id="AP014633">
    <property type="protein sequence ID" value="BAP57382.1"/>
    <property type="molecule type" value="Genomic_DNA"/>
</dbReference>
<dbReference type="STRING" id="40754.THII_3085"/>
<proteinExistence type="inferred from homology"/>
<dbReference type="HOGENOM" id="CLU_127611_0_0_6"/>
<dbReference type="OrthoDB" id="9801083at2"/>
<evidence type="ECO:0000313" key="3">
    <source>
        <dbReference type="EMBL" id="BAP57382.1"/>
    </source>
</evidence>
<keyword evidence="4" id="KW-1185">Reference proteome</keyword>
<sequence>MPLHFEPSDAVRVIRNLRNDGTYPGLSTGSLLVRRGSIGYVVDVGIFLQDQVIYSVHFLDSARIVGCRAEELISAEAPWTPSRFETRENVRVIASLTVNGEIVVPAGTVGEILLVLRDTPSGVQYHVHFPGHVLQVPETLLESSVTVD</sequence>
<dbReference type="InterPro" id="IPR007415">
    <property type="entry name" value="Nitrogenase_MoFe_mat_NifZ"/>
</dbReference>
<evidence type="ECO:0000256" key="1">
    <source>
        <dbReference type="ARBA" id="ARBA00008027"/>
    </source>
</evidence>
<keyword evidence="2" id="KW-0535">Nitrogen fixation</keyword>
<comment type="similarity">
    <text evidence="1">Belongs to the NifZ family.</text>
</comment>
<gene>
    <name evidence="3" type="ORF">THII_3085</name>
</gene>